<feature type="region of interest" description="Disordered" evidence="7">
    <location>
        <begin position="21"/>
        <end position="62"/>
    </location>
</feature>
<keyword evidence="9" id="KW-1185">Reference proteome</keyword>
<dbReference type="Proteomes" id="UP000030665">
    <property type="component" value="Unassembled WGS sequence"/>
</dbReference>
<dbReference type="GO" id="GO:0008097">
    <property type="term" value="F:5S rRNA binding"/>
    <property type="evidence" value="ECO:0007669"/>
    <property type="project" value="TreeGrafter"/>
</dbReference>
<evidence type="ECO:0000313" key="9">
    <source>
        <dbReference type="Proteomes" id="UP000030665"/>
    </source>
</evidence>
<evidence type="ECO:0000256" key="3">
    <source>
        <dbReference type="ARBA" id="ARBA00008838"/>
    </source>
</evidence>
<feature type="compositionally biased region" description="Basic and acidic residues" evidence="7">
    <location>
        <begin position="37"/>
        <end position="48"/>
    </location>
</feature>
<dbReference type="Pfam" id="PF07767">
    <property type="entry name" value="Nop53"/>
    <property type="match status" value="1"/>
</dbReference>
<feature type="region of interest" description="Disordered" evidence="7">
    <location>
        <begin position="139"/>
        <end position="178"/>
    </location>
</feature>
<evidence type="ECO:0000313" key="8">
    <source>
        <dbReference type="EMBL" id="CDW56895.1"/>
    </source>
</evidence>
<dbReference type="GO" id="GO:0000027">
    <property type="term" value="P:ribosomal large subunit assembly"/>
    <property type="evidence" value="ECO:0007669"/>
    <property type="project" value="TreeGrafter"/>
</dbReference>
<dbReference type="GO" id="GO:0005654">
    <property type="term" value="C:nucleoplasm"/>
    <property type="evidence" value="ECO:0007669"/>
    <property type="project" value="UniProtKB-SubCell"/>
</dbReference>
<dbReference type="InterPro" id="IPR011687">
    <property type="entry name" value="Nop53/GLTSCR2"/>
</dbReference>
<evidence type="ECO:0000256" key="2">
    <source>
        <dbReference type="ARBA" id="ARBA00004642"/>
    </source>
</evidence>
<accession>A0A077ZE02</accession>
<dbReference type="OrthoDB" id="5072at2759"/>
<comment type="similarity">
    <text evidence="3">Belongs to the NOP53 family.</text>
</comment>
<comment type="subcellular location">
    <subcellularLocation>
        <location evidence="1">Nucleus</location>
        <location evidence="1">Nucleolus</location>
    </subcellularLocation>
    <subcellularLocation>
        <location evidence="2">Nucleus</location>
        <location evidence="2">Nucleoplasm</location>
    </subcellularLocation>
</comment>
<protein>
    <recommendedName>
        <fullName evidence="4">Ribosome biogenesis protein NOP53</fullName>
    </recommendedName>
</protein>
<dbReference type="GO" id="GO:0006364">
    <property type="term" value="P:rRNA processing"/>
    <property type="evidence" value="ECO:0007669"/>
    <property type="project" value="TreeGrafter"/>
</dbReference>
<dbReference type="AlphaFoldDB" id="A0A077ZE02"/>
<dbReference type="EMBL" id="HG806092">
    <property type="protein sequence ID" value="CDW56895.1"/>
    <property type="molecule type" value="Genomic_DNA"/>
</dbReference>
<organism evidence="8 9">
    <name type="scientific">Trichuris trichiura</name>
    <name type="common">Whipworm</name>
    <name type="synonym">Trichocephalus trichiurus</name>
    <dbReference type="NCBI Taxonomy" id="36087"/>
    <lineage>
        <taxon>Eukaryota</taxon>
        <taxon>Metazoa</taxon>
        <taxon>Ecdysozoa</taxon>
        <taxon>Nematoda</taxon>
        <taxon>Enoplea</taxon>
        <taxon>Dorylaimia</taxon>
        <taxon>Trichinellida</taxon>
        <taxon>Trichuridae</taxon>
        <taxon>Trichuris</taxon>
    </lineage>
</organism>
<evidence type="ECO:0000256" key="7">
    <source>
        <dbReference type="SAM" id="MobiDB-lite"/>
    </source>
</evidence>
<evidence type="ECO:0000256" key="1">
    <source>
        <dbReference type="ARBA" id="ARBA00004604"/>
    </source>
</evidence>
<evidence type="ECO:0000256" key="4">
    <source>
        <dbReference type="ARBA" id="ARBA00018339"/>
    </source>
</evidence>
<dbReference type="GO" id="GO:0005730">
    <property type="term" value="C:nucleolus"/>
    <property type="evidence" value="ECO:0007669"/>
    <property type="project" value="UniProtKB-SubCell"/>
</dbReference>
<gene>
    <name evidence="8" type="ORF">TTRE_0000517801</name>
</gene>
<sequence>MFPYWLRYLKDTHMWNKAQDGAGPLLGARNTASSSPLKDEDHEYKDWCSSRTSPEPTKVPKTMHVPRSIRAHVDLPHAGTSYNPRVEDHQALLEKASSAELARLNKEKALRKAAALPKHETRATEETDMQEMMEGLFDTSDNNDLAESAATDDDDNLAKSIPVKQKTKAQRRRAALEKKMKAHLEKEKQNRLRENDVYRLKRIKKEIKKAEELSKKRRERKQLLRVKKLMGPARIGPYKFEPAEEDFLLSKELPKSLRHLKPEGSILADRYKNLQLRNIIESRVRIKKKRRRPYKYLEKNAVRCVDEHYIPDNPLGISNQ</sequence>
<reference evidence="8" key="2">
    <citation type="submission" date="2014-03" db="EMBL/GenBank/DDBJ databases">
        <title>The whipworm genome and dual-species transcriptomics of an intimate host-pathogen interaction.</title>
        <authorList>
            <person name="Foth B.J."/>
            <person name="Tsai I.J."/>
            <person name="Reid A.J."/>
            <person name="Bancroft A.J."/>
            <person name="Nichol S."/>
            <person name="Tracey A."/>
            <person name="Holroyd N."/>
            <person name="Cotton J.A."/>
            <person name="Stanley E.J."/>
            <person name="Zarowiecki M."/>
            <person name="Liu J.Z."/>
            <person name="Huckvale T."/>
            <person name="Cooper P.J."/>
            <person name="Grencis R.K."/>
            <person name="Berriman M."/>
        </authorList>
    </citation>
    <scope>NUCLEOTIDE SEQUENCE [LARGE SCALE GENOMIC DNA]</scope>
</reference>
<reference evidence="8" key="1">
    <citation type="submission" date="2014-01" db="EMBL/GenBank/DDBJ databases">
        <authorList>
            <person name="Aslett M."/>
        </authorList>
    </citation>
    <scope>NUCLEOTIDE SEQUENCE</scope>
</reference>
<evidence type="ECO:0000256" key="5">
    <source>
        <dbReference type="ARBA" id="ARBA00022517"/>
    </source>
</evidence>
<evidence type="ECO:0000256" key="6">
    <source>
        <dbReference type="ARBA" id="ARBA00023242"/>
    </source>
</evidence>
<dbReference type="PANTHER" id="PTHR14211">
    <property type="entry name" value="GLIOMA SUPPRESSOR CANDIDATE REGION GENE 2"/>
    <property type="match status" value="1"/>
</dbReference>
<keyword evidence="5" id="KW-0690">Ribosome biogenesis</keyword>
<dbReference type="PANTHER" id="PTHR14211:SF7">
    <property type="entry name" value="RIBOSOME BIOGENESIS PROTEIN NOP53"/>
    <property type="match status" value="1"/>
</dbReference>
<dbReference type="STRING" id="36087.A0A077ZE02"/>
<name>A0A077ZE02_TRITR</name>
<proteinExistence type="inferred from homology"/>
<keyword evidence="6" id="KW-0539">Nucleus</keyword>